<evidence type="ECO:0000313" key="3">
    <source>
        <dbReference type="Proteomes" id="UP001066276"/>
    </source>
</evidence>
<feature type="region of interest" description="Disordered" evidence="1">
    <location>
        <begin position="69"/>
        <end position="88"/>
    </location>
</feature>
<dbReference type="EMBL" id="JANPWB010000014">
    <property type="protein sequence ID" value="KAJ1102257.1"/>
    <property type="molecule type" value="Genomic_DNA"/>
</dbReference>
<comment type="caution">
    <text evidence="2">The sequence shown here is derived from an EMBL/GenBank/DDBJ whole genome shotgun (WGS) entry which is preliminary data.</text>
</comment>
<dbReference type="AlphaFoldDB" id="A0AAV7MIS5"/>
<accession>A0AAV7MIS5</accession>
<protein>
    <submittedName>
        <fullName evidence="2">Uncharacterized protein</fullName>
    </submittedName>
</protein>
<gene>
    <name evidence="2" type="ORF">NDU88_007309</name>
</gene>
<organism evidence="2 3">
    <name type="scientific">Pleurodeles waltl</name>
    <name type="common">Iberian ribbed newt</name>
    <dbReference type="NCBI Taxonomy" id="8319"/>
    <lineage>
        <taxon>Eukaryota</taxon>
        <taxon>Metazoa</taxon>
        <taxon>Chordata</taxon>
        <taxon>Craniata</taxon>
        <taxon>Vertebrata</taxon>
        <taxon>Euteleostomi</taxon>
        <taxon>Amphibia</taxon>
        <taxon>Batrachia</taxon>
        <taxon>Caudata</taxon>
        <taxon>Salamandroidea</taxon>
        <taxon>Salamandridae</taxon>
        <taxon>Pleurodelinae</taxon>
        <taxon>Pleurodeles</taxon>
    </lineage>
</organism>
<sequence length="141" mass="15943">MSSAQTTSAHPTPRKLCCVPFKACTWRPCLRHYFTVPWHVPRCIGAQEKRFWLCPPSLRASVRSLVEGGSLTDQRGPGTGSPERKLPTEPDCDELKCFEPRLKALHIRRYQKILVITDTQRVPALKAPVMQVKLTLLLHAS</sequence>
<evidence type="ECO:0000256" key="1">
    <source>
        <dbReference type="SAM" id="MobiDB-lite"/>
    </source>
</evidence>
<evidence type="ECO:0000313" key="2">
    <source>
        <dbReference type="EMBL" id="KAJ1102257.1"/>
    </source>
</evidence>
<proteinExistence type="predicted"/>
<reference evidence="2" key="1">
    <citation type="journal article" date="2022" name="bioRxiv">
        <title>Sequencing and chromosome-scale assembly of the giantPleurodeles waltlgenome.</title>
        <authorList>
            <person name="Brown T."/>
            <person name="Elewa A."/>
            <person name="Iarovenko S."/>
            <person name="Subramanian E."/>
            <person name="Araus A.J."/>
            <person name="Petzold A."/>
            <person name="Susuki M."/>
            <person name="Suzuki K.-i.T."/>
            <person name="Hayashi T."/>
            <person name="Toyoda A."/>
            <person name="Oliveira C."/>
            <person name="Osipova E."/>
            <person name="Leigh N.D."/>
            <person name="Simon A."/>
            <person name="Yun M.H."/>
        </authorList>
    </citation>
    <scope>NUCLEOTIDE SEQUENCE</scope>
    <source>
        <strain evidence="2">20211129_DDA</strain>
        <tissue evidence="2">Liver</tissue>
    </source>
</reference>
<name>A0AAV7MIS5_PLEWA</name>
<dbReference type="Proteomes" id="UP001066276">
    <property type="component" value="Chromosome 10"/>
</dbReference>
<keyword evidence="3" id="KW-1185">Reference proteome</keyword>